<feature type="domain" description="Myb-like" evidence="7">
    <location>
        <begin position="71"/>
        <end position="122"/>
    </location>
</feature>
<dbReference type="GO" id="GO:0000978">
    <property type="term" value="F:RNA polymerase II cis-regulatory region sequence-specific DNA binding"/>
    <property type="evidence" value="ECO:0007669"/>
    <property type="project" value="TreeGrafter"/>
</dbReference>
<dbReference type="SUPFAM" id="SSF46689">
    <property type="entry name" value="Homeodomain-like"/>
    <property type="match status" value="2"/>
</dbReference>
<dbReference type="Gene3D" id="1.10.10.60">
    <property type="entry name" value="Homeodomain-like"/>
    <property type="match status" value="2"/>
</dbReference>
<name>A0AAW1PYV7_9CHLO</name>
<feature type="domain" description="HTH myb-type" evidence="8">
    <location>
        <begin position="76"/>
        <end position="126"/>
    </location>
</feature>
<dbReference type="Proteomes" id="UP001465755">
    <property type="component" value="Unassembled WGS sequence"/>
</dbReference>
<dbReference type="PANTHER" id="PTHR46621">
    <property type="entry name" value="SNRNA-ACTIVATING PROTEIN COMPLEX SUBUNIT 4"/>
    <property type="match status" value="1"/>
</dbReference>
<evidence type="ECO:0000313" key="9">
    <source>
        <dbReference type="EMBL" id="KAK9813823.1"/>
    </source>
</evidence>
<dbReference type="Pfam" id="PF00249">
    <property type="entry name" value="Myb_DNA-binding"/>
    <property type="match status" value="2"/>
</dbReference>
<keyword evidence="10" id="KW-1185">Reference proteome</keyword>
<dbReference type="GO" id="GO:0001006">
    <property type="term" value="F:RNA polymerase III type 3 promoter sequence-specific DNA binding"/>
    <property type="evidence" value="ECO:0007669"/>
    <property type="project" value="TreeGrafter"/>
</dbReference>
<dbReference type="PROSITE" id="PS50090">
    <property type="entry name" value="MYB_LIKE"/>
    <property type="match status" value="2"/>
</dbReference>
<feature type="domain" description="Myb-like" evidence="7">
    <location>
        <begin position="19"/>
        <end position="70"/>
    </location>
</feature>
<dbReference type="PANTHER" id="PTHR46621:SF1">
    <property type="entry name" value="SNRNA-ACTIVATING PROTEIN COMPLEX SUBUNIT 4"/>
    <property type="match status" value="1"/>
</dbReference>
<sequence>MDALVQLASLISSSNTGSNIHREPQSWTPAEDDALRQAVNNVGTTDWASIANQVGQRSPQQCLERFQTISVPLRERSLWTREEDDRLKRLVDKYGAKYWTRLAEYMPGRHAKQCRERWLNHLDPSVNHGDPGATAGLDIPMLWQPSLPHLLGPRQPSLAHQSSGVGFVPYTASTVPILEAPQGGVQAPISWLPAKAQAALDHLAAAPPLQHSISSDWRIAAYSDQGRLSEADLALPAVPLHVRTHSLSSAPLAPPVEVPPSAKRLRTGVIARTRSAPGAEMEAAAHGRPQNGPLRGLSIGASQSGGTPRTADWRSMQVHSARETILEHPAWERWQEE</sequence>
<evidence type="ECO:0000259" key="8">
    <source>
        <dbReference type="PROSITE" id="PS51294"/>
    </source>
</evidence>
<protein>
    <submittedName>
        <fullName evidence="9">Uncharacterized protein</fullName>
    </submittedName>
</protein>
<dbReference type="FunFam" id="1.10.10.60:FF:000010">
    <property type="entry name" value="Transcriptional activator Myb isoform A"/>
    <property type="match status" value="1"/>
</dbReference>
<dbReference type="GO" id="GO:0019185">
    <property type="term" value="C:snRNA-activating protein complex"/>
    <property type="evidence" value="ECO:0007669"/>
    <property type="project" value="TreeGrafter"/>
</dbReference>
<dbReference type="InterPro" id="IPR009057">
    <property type="entry name" value="Homeodomain-like_sf"/>
</dbReference>
<dbReference type="CDD" id="cd00167">
    <property type="entry name" value="SANT"/>
    <property type="match status" value="2"/>
</dbReference>
<dbReference type="GO" id="GO:0042796">
    <property type="term" value="P:snRNA transcription by RNA polymerase III"/>
    <property type="evidence" value="ECO:0007669"/>
    <property type="project" value="TreeGrafter"/>
</dbReference>
<keyword evidence="4" id="KW-0804">Transcription</keyword>
<dbReference type="GO" id="GO:0042795">
    <property type="term" value="P:snRNA transcription by RNA polymerase II"/>
    <property type="evidence" value="ECO:0007669"/>
    <property type="project" value="TreeGrafter"/>
</dbReference>
<feature type="domain" description="HTH myb-type" evidence="8">
    <location>
        <begin position="25"/>
        <end position="74"/>
    </location>
</feature>
<keyword evidence="3" id="KW-0238">DNA-binding</keyword>
<evidence type="ECO:0000256" key="2">
    <source>
        <dbReference type="ARBA" id="ARBA00023015"/>
    </source>
</evidence>
<dbReference type="AlphaFoldDB" id="A0AAW1PYV7"/>
<dbReference type="InterPro" id="IPR001005">
    <property type="entry name" value="SANT/Myb"/>
</dbReference>
<organism evidence="9 10">
    <name type="scientific">Symbiochloris irregularis</name>
    <dbReference type="NCBI Taxonomy" id="706552"/>
    <lineage>
        <taxon>Eukaryota</taxon>
        <taxon>Viridiplantae</taxon>
        <taxon>Chlorophyta</taxon>
        <taxon>core chlorophytes</taxon>
        <taxon>Trebouxiophyceae</taxon>
        <taxon>Trebouxiales</taxon>
        <taxon>Trebouxiaceae</taxon>
        <taxon>Symbiochloris</taxon>
    </lineage>
</organism>
<evidence type="ECO:0000259" key="7">
    <source>
        <dbReference type="PROSITE" id="PS50090"/>
    </source>
</evidence>
<dbReference type="PROSITE" id="PS51294">
    <property type="entry name" value="HTH_MYB"/>
    <property type="match status" value="2"/>
</dbReference>
<feature type="region of interest" description="Disordered" evidence="6">
    <location>
        <begin position="275"/>
        <end position="314"/>
    </location>
</feature>
<evidence type="ECO:0000256" key="3">
    <source>
        <dbReference type="ARBA" id="ARBA00023125"/>
    </source>
</evidence>
<proteinExistence type="predicted"/>
<gene>
    <name evidence="9" type="ORF">WJX73_000219</name>
</gene>
<keyword evidence="2" id="KW-0805">Transcription regulation</keyword>
<dbReference type="SMART" id="SM00717">
    <property type="entry name" value="SANT"/>
    <property type="match status" value="2"/>
</dbReference>
<evidence type="ECO:0000256" key="6">
    <source>
        <dbReference type="SAM" id="MobiDB-lite"/>
    </source>
</evidence>
<accession>A0AAW1PYV7</accession>
<comment type="caution">
    <text evidence="9">The sequence shown here is derived from an EMBL/GenBank/DDBJ whole genome shotgun (WGS) entry which is preliminary data.</text>
</comment>
<keyword evidence="1" id="KW-0677">Repeat</keyword>
<evidence type="ECO:0000256" key="4">
    <source>
        <dbReference type="ARBA" id="ARBA00023163"/>
    </source>
</evidence>
<dbReference type="InterPro" id="IPR017930">
    <property type="entry name" value="Myb_dom"/>
</dbReference>
<dbReference type="EMBL" id="JALJOQ010000002">
    <property type="protein sequence ID" value="KAK9813823.1"/>
    <property type="molecule type" value="Genomic_DNA"/>
</dbReference>
<evidence type="ECO:0000256" key="1">
    <source>
        <dbReference type="ARBA" id="ARBA00022737"/>
    </source>
</evidence>
<evidence type="ECO:0000313" key="10">
    <source>
        <dbReference type="Proteomes" id="UP001465755"/>
    </source>
</evidence>
<dbReference type="InterPro" id="IPR051575">
    <property type="entry name" value="Myb-like_DNA-bd"/>
</dbReference>
<reference evidence="9 10" key="1">
    <citation type="journal article" date="2024" name="Nat. Commun.">
        <title>Phylogenomics reveals the evolutionary origins of lichenization in chlorophyte algae.</title>
        <authorList>
            <person name="Puginier C."/>
            <person name="Libourel C."/>
            <person name="Otte J."/>
            <person name="Skaloud P."/>
            <person name="Haon M."/>
            <person name="Grisel S."/>
            <person name="Petersen M."/>
            <person name="Berrin J.G."/>
            <person name="Delaux P.M."/>
            <person name="Dal Grande F."/>
            <person name="Keller J."/>
        </authorList>
    </citation>
    <scope>NUCLEOTIDE SEQUENCE [LARGE SCALE GENOMIC DNA]</scope>
    <source>
        <strain evidence="9 10">SAG 2036</strain>
    </source>
</reference>
<keyword evidence="5" id="KW-0539">Nucleus</keyword>
<evidence type="ECO:0000256" key="5">
    <source>
        <dbReference type="ARBA" id="ARBA00023242"/>
    </source>
</evidence>